<protein>
    <submittedName>
        <fullName evidence="8">Uncharacterized protein LOC107002083</fullName>
    </submittedName>
    <submittedName>
        <fullName evidence="9">Uncharacterized protein LOC107030905</fullName>
    </submittedName>
    <submittedName>
        <fullName evidence="10">Uncharacterized protein LOC107030910</fullName>
    </submittedName>
    <submittedName>
        <fullName evidence="11">Uncharacterized protein LOC107032114</fullName>
    </submittedName>
</protein>
<evidence type="ECO:0000313" key="11">
    <source>
        <dbReference type="RefSeq" id="XP_015089180.2"/>
    </source>
</evidence>
<dbReference type="PROSITE" id="PS50966">
    <property type="entry name" value="ZF_SWIM"/>
    <property type="match status" value="1"/>
</dbReference>
<proteinExistence type="predicted"/>
<dbReference type="RefSeq" id="XP_015089180.2">
    <property type="nucleotide sequence ID" value="XM_015233694.2"/>
</dbReference>
<evidence type="ECO:0000313" key="10">
    <source>
        <dbReference type="RefSeq" id="XP_015087609.2"/>
    </source>
</evidence>
<dbReference type="PANTHER" id="PTHR31973:SF113">
    <property type="entry name" value="PROTEIN FAR1-RELATED SEQUENCE 5-LIKE"/>
    <property type="match status" value="1"/>
</dbReference>
<dbReference type="SMART" id="SM00575">
    <property type="entry name" value="ZnF_PMZ"/>
    <property type="match status" value="1"/>
</dbReference>
<organism evidence="7 9">
    <name type="scientific">Solanum pennellii</name>
    <name type="common">Tomato</name>
    <name type="synonym">Lycopersicon pennellii</name>
    <dbReference type="NCBI Taxonomy" id="28526"/>
    <lineage>
        <taxon>Eukaryota</taxon>
        <taxon>Viridiplantae</taxon>
        <taxon>Streptophyta</taxon>
        <taxon>Embryophyta</taxon>
        <taxon>Tracheophyta</taxon>
        <taxon>Spermatophyta</taxon>
        <taxon>Magnoliopsida</taxon>
        <taxon>eudicotyledons</taxon>
        <taxon>Gunneridae</taxon>
        <taxon>Pentapetalae</taxon>
        <taxon>asterids</taxon>
        <taxon>lamiids</taxon>
        <taxon>Solanales</taxon>
        <taxon>Solanaceae</taxon>
        <taxon>Solanoideae</taxon>
        <taxon>Solaneae</taxon>
        <taxon>Solanum</taxon>
        <taxon>Solanum subgen. Lycopersicon</taxon>
    </lineage>
</organism>
<dbReference type="InterPro" id="IPR007527">
    <property type="entry name" value="Znf_SWIM"/>
</dbReference>
<sequence>MTNIAVMLYFNGRWDPSNKYINYLADGVLIHTESTFATLVSVIATQLSIDTSTSKVEIRYKIDERSPPIQIHNDMGVKVYLETKKEHRDMTRYPLCVTTTEPVNLETNAALIPLLCSDTSGDMRVIHNSYFSNTFNGIDEAIGLIGFGSCEEVDELEELAPGIIINPNHSLFEKDQVYKNKYVLTSALKRHSILNHFQFKTTRSSAISYSIQCLGESCSWSLRASSLNKSEMFKIREFESEHTCLLLHNSLSERLATKSVVGSIIVGKYAEPDANYTPKDIQRDMLAEYGVRLTYMQAWRAKEAALELIRGDPIQSYAKLPSYFHILEATYPGSHIRFHKSEDDRFLYAFVALFTSIKGWEYCRPIVVVDGTFLKGAYKGTLLTANTLDAAGSILPLAYAIVDSENDSSWRWFFEQFRDAFGQRPEMCIVSDRHASIIKAVSTVYDEVPHFACMWHLLQNIMKNFRRSQQRVTELFYSMAKTYTMTEFNQCMTMVEKIDKRIKDYLLNIGYNKWSRVHAEVNRTWMMTSNIAESVNSRTRHAKVLTVLQLLEFMRQLVQKWNNNNRSKATFSGFHLGKKYENILRRNKTASEKLKVVETNKYVYTVLDGITQFTVCLHQRTCTCGRFQLDELPCPHALAVLTIKHTGYEKYCSAYYTRKNLLLTYQFQMDPLPNESTWNTPTHVLEDIVLPPHGKRPPGRPKNKRHTQLREDGFKKAKITCSNCGQHDHNRKTCKNVRPYDQE</sequence>
<evidence type="ECO:0000313" key="9">
    <source>
        <dbReference type="RefSeq" id="XP_015087605.2"/>
    </source>
</evidence>
<dbReference type="InterPro" id="IPR018289">
    <property type="entry name" value="MULE_transposase_dom"/>
</dbReference>
<dbReference type="Proteomes" id="UP000694930">
    <property type="component" value="Chromosome 1"/>
</dbReference>
<name>A0ABM1HMB4_SOLPN</name>
<keyword evidence="3" id="KW-0862">Zinc</keyword>
<dbReference type="InterPro" id="IPR006564">
    <property type="entry name" value="Znf_PMZ"/>
</dbReference>
<dbReference type="PANTHER" id="PTHR31973">
    <property type="entry name" value="POLYPROTEIN, PUTATIVE-RELATED"/>
    <property type="match status" value="1"/>
</dbReference>
<dbReference type="RefSeq" id="XP_015055490.2">
    <property type="nucleotide sequence ID" value="XM_015200004.2"/>
</dbReference>
<evidence type="ECO:0000256" key="1">
    <source>
        <dbReference type="ARBA" id="ARBA00022723"/>
    </source>
</evidence>
<keyword evidence="2 4" id="KW-0863">Zinc-finger</keyword>
<gene>
    <name evidence="9" type="primary">LOC107030905</name>
    <name evidence="8" type="synonym">LOC107002083</name>
    <name evidence="10" type="synonym">LOC107030910</name>
    <name evidence="11" type="synonym">LOC107032114</name>
</gene>
<dbReference type="Proteomes" id="UP000694930">
    <property type="component" value="Chromosome 10"/>
</dbReference>
<evidence type="ECO:0000256" key="4">
    <source>
        <dbReference type="PROSITE-ProRule" id="PRU00325"/>
    </source>
</evidence>
<dbReference type="Pfam" id="PF03108">
    <property type="entry name" value="DBD_Tnp_Mut"/>
    <property type="match status" value="1"/>
</dbReference>
<keyword evidence="1" id="KW-0479">Metal-binding</keyword>
<keyword evidence="7" id="KW-1185">Reference proteome</keyword>
<reference evidence="7" key="1">
    <citation type="journal article" date="2014" name="Nat. Genet.">
        <title>The genome of the stress-tolerant wild tomato species Solanum pennellii.</title>
        <authorList>
            <person name="Bolger A."/>
            <person name="Scossa F."/>
            <person name="Bolger M.E."/>
            <person name="Lanz C."/>
            <person name="Maumus F."/>
            <person name="Tohge T."/>
            <person name="Quesneville H."/>
            <person name="Alseekh S."/>
            <person name="Sorensen I."/>
            <person name="Lichtenstein G."/>
            <person name="Fich E.A."/>
            <person name="Conte M."/>
            <person name="Keller H."/>
            <person name="Schneeberger K."/>
            <person name="Schwacke R."/>
            <person name="Ofner I."/>
            <person name="Vrebalov J."/>
            <person name="Xu Y."/>
            <person name="Osorio S."/>
            <person name="Aflitos S.A."/>
            <person name="Schijlen E."/>
            <person name="Jimenez-Gomez J.M."/>
            <person name="Ryngajllo M."/>
            <person name="Kimura S."/>
            <person name="Kumar R."/>
            <person name="Koenig D."/>
            <person name="Headland L.R."/>
            <person name="Maloof J.N."/>
            <person name="Sinha N."/>
            <person name="van Ham R.C."/>
            <person name="Lankhorst R.K."/>
            <person name="Mao L."/>
            <person name="Vogel A."/>
            <person name="Arsova B."/>
            <person name="Panstruga R."/>
            <person name="Fei Z."/>
            <person name="Rose J.K."/>
            <person name="Zamir D."/>
            <person name="Carrari F."/>
            <person name="Giovannoni J.J."/>
            <person name="Weigel D."/>
            <person name="Usadel B."/>
            <person name="Fernie A.R."/>
        </authorList>
    </citation>
    <scope>NUCLEOTIDE SEQUENCE [LARGE SCALE GENOMIC DNA]</scope>
</reference>
<dbReference type="Pfam" id="PF04434">
    <property type="entry name" value="SWIM"/>
    <property type="match status" value="1"/>
</dbReference>
<evidence type="ECO:0000256" key="2">
    <source>
        <dbReference type="ARBA" id="ARBA00022771"/>
    </source>
</evidence>
<dbReference type="Proteomes" id="UP000694930">
    <property type="component" value="Chromosome 9"/>
</dbReference>
<evidence type="ECO:0000259" key="6">
    <source>
        <dbReference type="PROSITE" id="PS50966"/>
    </source>
</evidence>
<feature type="domain" description="SWIM-type" evidence="6">
    <location>
        <begin position="613"/>
        <end position="645"/>
    </location>
</feature>
<dbReference type="RefSeq" id="XP_015087605.2">
    <property type="nucleotide sequence ID" value="XM_015232119.2"/>
</dbReference>
<evidence type="ECO:0000256" key="5">
    <source>
        <dbReference type="SAM" id="MobiDB-lite"/>
    </source>
</evidence>
<evidence type="ECO:0000313" key="7">
    <source>
        <dbReference type="Proteomes" id="UP000694930"/>
    </source>
</evidence>
<dbReference type="Pfam" id="PF10551">
    <property type="entry name" value="MULE"/>
    <property type="match status" value="1"/>
</dbReference>
<reference evidence="8 9" key="2">
    <citation type="submission" date="2025-05" db="UniProtKB">
        <authorList>
            <consortium name="RefSeq"/>
        </authorList>
    </citation>
    <scope>IDENTIFICATION</scope>
</reference>
<dbReference type="GeneID" id="107030905"/>
<accession>A0ABM1HMB4</accession>
<evidence type="ECO:0000256" key="3">
    <source>
        <dbReference type="ARBA" id="ARBA00022833"/>
    </source>
</evidence>
<dbReference type="InterPro" id="IPR004332">
    <property type="entry name" value="Transposase_MuDR"/>
</dbReference>
<feature type="region of interest" description="Disordered" evidence="5">
    <location>
        <begin position="691"/>
        <end position="712"/>
    </location>
</feature>
<dbReference type="RefSeq" id="XP_015087609.2">
    <property type="nucleotide sequence ID" value="XM_015232123.2"/>
</dbReference>
<feature type="compositionally biased region" description="Basic residues" evidence="5">
    <location>
        <begin position="693"/>
        <end position="707"/>
    </location>
</feature>
<evidence type="ECO:0000313" key="8">
    <source>
        <dbReference type="RefSeq" id="XP_015055490.2"/>
    </source>
</evidence>